<dbReference type="Gene3D" id="3.40.190.10">
    <property type="entry name" value="Periplasmic binding protein-like II"/>
    <property type="match status" value="2"/>
</dbReference>
<dbReference type="Pfam" id="PF00126">
    <property type="entry name" value="HTH_1"/>
    <property type="match status" value="1"/>
</dbReference>
<evidence type="ECO:0000256" key="2">
    <source>
        <dbReference type="ARBA" id="ARBA00023015"/>
    </source>
</evidence>
<keyword evidence="9" id="KW-1185">Reference proteome</keyword>
<dbReference type="Gene3D" id="1.10.10.10">
    <property type="entry name" value="Winged helix-like DNA-binding domain superfamily/Winged helix DNA-binding domain"/>
    <property type="match status" value="1"/>
</dbReference>
<evidence type="ECO:0000259" key="7">
    <source>
        <dbReference type="Pfam" id="PF03466"/>
    </source>
</evidence>
<keyword evidence="4" id="KW-0010">Activator</keyword>
<sequence>MHRYLFSSSDDISRDERFRARQWMFSRTAPAHMEIRHLISFVTVFEERCLVGAANRLALPVESIEASIRYLERDVGAQFFEIGEGGVSVTDAARAWYPKVRRLVREVASLVVNVPCDQPASHLVMGVSSDVASLDVSAAVEMIRDAVPSARVKLRFGENGQIWFGTDEFRRQQDEFFPLWSEPFVLAIPFHREAAAKSGSLLGRLDERDWVTCPAHSSHATLLEFDGRSGDVTPAAEAESFELALSLVAAGVGVAYAPRSMVAQHPELYGLSVPGLNLSRNIGIGIPRASLVDFGVMELYTRLRERSKFDVTSEQG</sequence>
<dbReference type="InterPro" id="IPR036388">
    <property type="entry name" value="WH-like_DNA-bd_sf"/>
</dbReference>
<dbReference type="GO" id="GO:0003700">
    <property type="term" value="F:DNA-binding transcription factor activity"/>
    <property type="evidence" value="ECO:0007669"/>
    <property type="project" value="InterPro"/>
</dbReference>
<proteinExistence type="inferred from homology"/>
<dbReference type="GO" id="GO:0003677">
    <property type="term" value="F:DNA binding"/>
    <property type="evidence" value="ECO:0007669"/>
    <property type="project" value="UniProtKB-KW"/>
</dbReference>
<evidence type="ECO:0000256" key="5">
    <source>
        <dbReference type="ARBA" id="ARBA00023163"/>
    </source>
</evidence>
<feature type="domain" description="HTH lysR-type" evidence="6">
    <location>
        <begin position="35"/>
        <end position="94"/>
    </location>
</feature>
<dbReference type="RefSeq" id="WP_150740271.1">
    <property type="nucleotide sequence ID" value="NZ_CABPSP010000016.1"/>
</dbReference>
<evidence type="ECO:0000256" key="3">
    <source>
        <dbReference type="ARBA" id="ARBA00023125"/>
    </source>
</evidence>
<evidence type="ECO:0000256" key="1">
    <source>
        <dbReference type="ARBA" id="ARBA00009437"/>
    </source>
</evidence>
<dbReference type="InterPro" id="IPR000847">
    <property type="entry name" value="LysR_HTH_N"/>
</dbReference>
<dbReference type="PANTHER" id="PTHR30346:SF26">
    <property type="entry name" value="HYDROGEN PEROXIDE-INDUCIBLE GENES ACTIVATOR"/>
    <property type="match status" value="1"/>
</dbReference>
<dbReference type="Proteomes" id="UP000383122">
    <property type="component" value="Unassembled WGS sequence"/>
</dbReference>
<evidence type="ECO:0000256" key="4">
    <source>
        <dbReference type="ARBA" id="ARBA00023159"/>
    </source>
</evidence>
<dbReference type="Pfam" id="PF03466">
    <property type="entry name" value="LysR_substrate"/>
    <property type="match status" value="1"/>
</dbReference>
<evidence type="ECO:0000313" key="8">
    <source>
        <dbReference type="EMBL" id="VVE73227.1"/>
    </source>
</evidence>
<dbReference type="EMBL" id="CABPSP010000016">
    <property type="protein sequence ID" value="VVE73227.1"/>
    <property type="molecule type" value="Genomic_DNA"/>
</dbReference>
<dbReference type="InterPro" id="IPR036390">
    <property type="entry name" value="WH_DNA-bd_sf"/>
</dbReference>
<dbReference type="GO" id="GO:0032993">
    <property type="term" value="C:protein-DNA complex"/>
    <property type="evidence" value="ECO:0007669"/>
    <property type="project" value="TreeGrafter"/>
</dbReference>
<dbReference type="OrthoDB" id="9067838at2"/>
<reference evidence="8 9" key="1">
    <citation type="submission" date="2019-08" db="EMBL/GenBank/DDBJ databases">
        <authorList>
            <person name="Peeters C."/>
        </authorList>
    </citation>
    <scope>NUCLEOTIDE SEQUENCE [LARGE SCALE GENOMIC DNA]</scope>
    <source>
        <strain evidence="8 9">LMG 31117</strain>
    </source>
</reference>
<accession>A0A5E5AJN9</accession>
<dbReference type="AlphaFoldDB" id="A0A5E5AJN9"/>
<dbReference type="SUPFAM" id="SSF53850">
    <property type="entry name" value="Periplasmic binding protein-like II"/>
    <property type="match status" value="1"/>
</dbReference>
<dbReference type="SUPFAM" id="SSF46785">
    <property type="entry name" value="Winged helix' DNA-binding domain"/>
    <property type="match status" value="1"/>
</dbReference>
<evidence type="ECO:0000259" key="6">
    <source>
        <dbReference type="Pfam" id="PF00126"/>
    </source>
</evidence>
<evidence type="ECO:0000313" key="9">
    <source>
        <dbReference type="Proteomes" id="UP000383122"/>
    </source>
</evidence>
<dbReference type="PANTHER" id="PTHR30346">
    <property type="entry name" value="TRANSCRIPTIONAL DUAL REGULATOR HCAR-RELATED"/>
    <property type="match status" value="1"/>
</dbReference>
<protein>
    <submittedName>
        <fullName evidence="8">LysR family transcriptional regulator</fullName>
    </submittedName>
</protein>
<feature type="domain" description="LysR substrate-binding" evidence="7">
    <location>
        <begin position="118"/>
        <end position="305"/>
    </location>
</feature>
<dbReference type="CDD" id="cd05466">
    <property type="entry name" value="PBP2_LTTR_substrate"/>
    <property type="match status" value="1"/>
</dbReference>
<keyword evidence="5" id="KW-0804">Transcription</keyword>
<comment type="similarity">
    <text evidence="1">Belongs to the LysR transcriptional regulatory family.</text>
</comment>
<gene>
    <name evidence="8" type="ORF">PAN31117_04663</name>
</gene>
<keyword evidence="3" id="KW-0238">DNA-binding</keyword>
<name>A0A5E5AJN9_9BURK</name>
<keyword evidence="2" id="KW-0805">Transcription regulation</keyword>
<dbReference type="InterPro" id="IPR005119">
    <property type="entry name" value="LysR_subst-bd"/>
</dbReference>
<organism evidence="8 9">
    <name type="scientific">Pandoraea anapnoica</name>
    <dbReference type="NCBI Taxonomy" id="2508301"/>
    <lineage>
        <taxon>Bacteria</taxon>
        <taxon>Pseudomonadati</taxon>
        <taxon>Pseudomonadota</taxon>
        <taxon>Betaproteobacteria</taxon>
        <taxon>Burkholderiales</taxon>
        <taxon>Burkholderiaceae</taxon>
        <taxon>Pandoraea</taxon>
    </lineage>
</organism>